<evidence type="ECO:0000313" key="1">
    <source>
        <dbReference type="EMBL" id="KAH7844768.1"/>
    </source>
</evidence>
<gene>
    <name evidence="1" type="ORF">Vadar_031447</name>
</gene>
<proteinExistence type="predicted"/>
<dbReference type="EMBL" id="CM037151">
    <property type="protein sequence ID" value="KAH7844768.1"/>
    <property type="molecule type" value="Genomic_DNA"/>
</dbReference>
<organism evidence="1 2">
    <name type="scientific">Vaccinium darrowii</name>
    <dbReference type="NCBI Taxonomy" id="229202"/>
    <lineage>
        <taxon>Eukaryota</taxon>
        <taxon>Viridiplantae</taxon>
        <taxon>Streptophyta</taxon>
        <taxon>Embryophyta</taxon>
        <taxon>Tracheophyta</taxon>
        <taxon>Spermatophyta</taxon>
        <taxon>Magnoliopsida</taxon>
        <taxon>eudicotyledons</taxon>
        <taxon>Gunneridae</taxon>
        <taxon>Pentapetalae</taxon>
        <taxon>asterids</taxon>
        <taxon>Ericales</taxon>
        <taxon>Ericaceae</taxon>
        <taxon>Vaccinioideae</taxon>
        <taxon>Vaccinieae</taxon>
        <taxon>Vaccinium</taxon>
    </lineage>
</organism>
<name>A0ACB7XUP1_9ERIC</name>
<reference evidence="1 2" key="1">
    <citation type="journal article" date="2021" name="Hortic Res">
        <title>High-quality reference genome and annotation aids understanding of berry development for evergreen blueberry (Vaccinium darrowii).</title>
        <authorList>
            <person name="Yu J."/>
            <person name="Hulse-Kemp A.M."/>
            <person name="Babiker E."/>
            <person name="Staton M."/>
        </authorList>
    </citation>
    <scope>NUCLEOTIDE SEQUENCE [LARGE SCALE GENOMIC DNA]</scope>
    <source>
        <strain evidence="2">cv. NJ 8807/NJ 8810</strain>
        <tissue evidence="1">Young leaf</tissue>
    </source>
</reference>
<dbReference type="Proteomes" id="UP000828048">
    <property type="component" value="Chromosome 1"/>
</dbReference>
<sequence length="459" mass="51068">MKLCFFVFLIQFLFTHGHCDSDIHIGYKVTIPVPTEYSEGFTGRAFIIESIQMFPNFKVALSVESGEQKYSCSLDVFLGDVKVWSSGHFSRFYTTEKCVLELTQSGDLQLKGSEDLLGWKAGTSGQGVERLNLLRTGNLVLVDALDRIKWQSFNFPTNIMLWGQRLNVRTHLTSFPNNSTSFFSFEIQHDKLALNLNSDKVNYTYWEFKPLDNQNITFIKVGNKGVDIFGDLYTKIDQIPSGGFQPLQFMALGNETGNLGLYYYSTEKGKFEASFLAINNTCDLPLACKPYGICTLSDVCSCIRFITRDGMDSNCSNGISSGGYCGKNQVEMVELPGVTTVLKGTRVKDKVRREKCSDLCLDDCNCTAALFSFDLGECFLYGLVRGVKQVLLGNESSYYFVKVLKGSGGGKAKSSGLRKWVLVVVGVADGLILVVVLGGIGYYVIQKRRKNLQNIDNTS</sequence>
<keyword evidence="2" id="KW-1185">Reference proteome</keyword>
<protein>
    <submittedName>
        <fullName evidence="1">Uncharacterized protein</fullName>
    </submittedName>
</protein>
<evidence type="ECO:0000313" key="2">
    <source>
        <dbReference type="Proteomes" id="UP000828048"/>
    </source>
</evidence>
<accession>A0ACB7XUP1</accession>
<comment type="caution">
    <text evidence="1">The sequence shown here is derived from an EMBL/GenBank/DDBJ whole genome shotgun (WGS) entry which is preliminary data.</text>
</comment>